<organism evidence="10 11">
    <name type="scientific">Postia placenta MAD-698-R-SB12</name>
    <dbReference type="NCBI Taxonomy" id="670580"/>
    <lineage>
        <taxon>Eukaryota</taxon>
        <taxon>Fungi</taxon>
        <taxon>Dikarya</taxon>
        <taxon>Basidiomycota</taxon>
        <taxon>Agaricomycotina</taxon>
        <taxon>Agaricomycetes</taxon>
        <taxon>Polyporales</taxon>
        <taxon>Adustoporiaceae</taxon>
        <taxon>Rhodonia</taxon>
    </lineage>
</organism>
<evidence type="ECO:0000256" key="7">
    <source>
        <dbReference type="PIRSR" id="PIRSR602403-1"/>
    </source>
</evidence>
<evidence type="ECO:0000313" key="11">
    <source>
        <dbReference type="Proteomes" id="UP000194127"/>
    </source>
</evidence>
<keyword evidence="9" id="KW-0812">Transmembrane</keyword>
<dbReference type="GO" id="GO:0020037">
    <property type="term" value="F:heme binding"/>
    <property type="evidence" value="ECO:0007669"/>
    <property type="project" value="InterPro"/>
</dbReference>
<dbReference type="SUPFAM" id="SSF48264">
    <property type="entry name" value="Cytochrome P450"/>
    <property type="match status" value="1"/>
</dbReference>
<evidence type="ECO:0000256" key="9">
    <source>
        <dbReference type="SAM" id="Phobius"/>
    </source>
</evidence>
<dbReference type="RefSeq" id="XP_024339903.1">
    <property type="nucleotide sequence ID" value="XM_024482696.1"/>
</dbReference>
<evidence type="ECO:0000313" key="10">
    <source>
        <dbReference type="EMBL" id="OSX63109.1"/>
    </source>
</evidence>
<evidence type="ECO:0008006" key="12">
    <source>
        <dbReference type="Google" id="ProtNLM"/>
    </source>
</evidence>
<keyword evidence="9" id="KW-0472">Membrane</keyword>
<keyword evidence="8" id="KW-0503">Monooxygenase</keyword>
<dbReference type="GO" id="GO:0005506">
    <property type="term" value="F:iron ion binding"/>
    <property type="evidence" value="ECO:0007669"/>
    <property type="project" value="InterPro"/>
</dbReference>
<evidence type="ECO:0000256" key="6">
    <source>
        <dbReference type="ARBA" id="ARBA00023004"/>
    </source>
</evidence>
<evidence type="ECO:0000256" key="5">
    <source>
        <dbReference type="ARBA" id="ARBA00023002"/>
    </source>
</evidence>
<dbReference type="OrthoDB" id="1844152at2759"/>
<dbReference type="GO" id="GO:0016705">
    <property type="term" value="F:oxidoreductase activity, acting on paired donors, with incorporation or reduction of molecular oxygen"/>
    <property type="evidence" value="ECO:0007669"/>
    <property type="project" value="InterPro"/>
</dbReference>
<evidence type="ECO:0000256" key="4">
    <source>
        <dbReference type="ARBA" id="ARBA00022723"/>
    </source>
</evidence>
<accession>A0A1X6N3A6</accession>
<comment type="cofactor">
    <cofactor evidence="1 7">
        <name>heme</name>
        <dbReference type="ChEBI" id="CHEBI:30413"/>
    </cofactor>
</comment>
<dbReference type="PANTHER" id="PTHR46206">
    <property type="entry name" value="CYTOCHROME P450"/>
    <property type="match status" value="1"/>
</dbReference>
<keyword evidence="4 7" id="KW-0479">Metal-binding</keyword>
<proteinExistence type="inferred from homology"/>
<dbReference type="Pfam" id="PF00067">
    <property type="entry name" value="p450"/>
    <property type="match status" value="1"/>
</dbReference>
<dbReference type="Proteomes" id="UP000194127">
    <property type="component" value="Unassembled WGS sequence"/>
</dbReference>
<dbReference type="CDD" id="cd11041">
    <property type="entry name" value="CYP503A1-like"/>
    <property type="match status" value="1"/>
</dbReference>
<comment type="similarity">
    <text evidence="3 8">Belongs to the cytochrome P450 family.</text>
</comment>
<gene>
    <name evidence="10" type="ORF">POSPLADRAFT_1074356</name>
</gene>
<dbReference type="InterPro" id="IPR036396">
    <property type="entry name" value="Cyt_P450_sf"/>
</dbReference>
<sequence>MAVDLLSPQALATVLISAVSLIVWRLTVGGFGSRKYKLPPLVEYKWPILGSTFDFIKDPTAFTVNSYEKYGPVFRVYFRGYVQAVVGKEHVRDIFLNPAFSYEEAVKDEFRLADMLGTSQTDLEPHRLFAVIITPFLARFIPVLSNVLTRGFDRGVGADIQAPLQVESPSNLIMDVIARATTVCFFGEELGTNSELIPVYKDFAASIGHFVNRKSPVLALLPSVAKLYMWVKFNLSSPTAVYRAKVLQYTMPIVHERRRLMKELGDEYDPPLDSLQAYLNTVPLDQPVNEHELATMMLTLVFFSIHTTTKRTTICLYNLAKYPQYVPELLEEQRAVLGDDWADGTVTLDQLKNLSKLDSFIRESLRTSGRSIALPHKIVGMDEWHLPGGYVLPKGTVVNINTEDVYYSPELQGPNPREFNAWRFVGTDKGAARIGPDMIAFGLGRHACPGRFFAVHEMKIALSLILKRYSVRFPDGAKPTDGSPLLFTPRKTA</sequence>
<dbReference type="EMBL" id="KZ110596">
    <property type="protein sequence ID" value="OSX63109.1"/>
    <property type="molecule type" value="Genomic_DNA"/>
</dbReference>
<dbReference type="InterPro" id="IPR001128">
    <property type="entry name" value="Cyt_P450"/>
</dbReference>
<evidence type="ECO:0000256" key="8">
    <source>
        <dbReference type="RuleBase" id="RU000461"/>
    </source>
</evidence>
<comment type="pathway">
    <text evidence="2">Secondary metabolite biosynthesis.</text>
</comment>
<keyword evidence="6 7" id="KW-0408">Iron</keyword>
<feature type="transmembrane region" description="Helical" evidence="9">
    <location>
        <begin position="6"/>
        <end position="28"/>
    </location>
</feature>
<dbReference type="PRINTS" id="PR00465">
    <property type="entry name" value="EP450IV"/>
</dbReference>
<dbReference type="PROSITE" id="PS00086">
    <property type="entry name" value="CYTOCHROME_P450"/>
    <property type="match status" value="1"/>
</dbReference>
<keyword evidence="11" id="KW-1185">Reference proteome</keyword>
<dbReference type="Gene3D" id="1.10.630.10">
    <property type="entry name" value="Cytochrome P450"/>
    <property type="match status" value="1"/>
</dbReference>
<dbReference type="InterPro" id="IPR002403">
    <property type="entry name" value="Cyt_P450_E_grp-IV"/>
</dbReference>
<dbReference type="AlphaFoldDB" id="A0A1X6N3A6"/>
<name>A0A1X6N3A6_9APHY</name>
<feature type="binding site" description="axial binding residue" evidence="7">
    <location>
        <position position="448"/>
    </location>
    <ligand>
        <name>heme</name>
        <dbReference type="ChEBI" id="CHEBI:30413"/>
    </ligand>
    <ligandPart>
        <name>Fe</name>
        <dbReference type="ChEBI" id="CHEBI:18248"/>
    </ligandPart>
</feature>
<keyword evidence="9" id="KW-1133">Transmembrane helix</keyword>
<dbReference type="GO" id="GO:0004497">
    <property type="term" value="F:monooxygenase activity"/>
    <property type="evidence" value="ECO:0007669"/>
    <property type="project" value="UniProtKB-KW"/>
</dbReference>
<keyword evidence="7 8" id="KW-0349">Heme</keyword>
<evidence type="ECO:0000256" key="2">
    <source>
        <dbReference type="ARBA" id="ARBA00005179"/>
    </source>
</evidence>
<evidence type="ECO:0000256" key="3">
    <source>
        <dbReference type="ARBA" id="ARBA00010617"/>
    </source>
</evidence>
<reference evidence="10 11" key="1">
    <citation type="submission" date="2017-04" db="EMBL/GenBank/DDBJ databases">
        <title>Genome Sequence of the Model Brown-Rot Fungus Postia placenta SB12.</title>
        <authorList>
            <consortium name="DOE Joint Genome Institute"/>
            <person name="Gaskell J."/>
            <person name="Kersten P."/>
            <person name="Larrondo L.F."/>
            <person name="Canessa P."/>
            <person name="Martinez D."/>
            <person name="Hibbett D."/>
            <person name="Schmoll M."/>
            <person name="Kubicek C.P."/>
            <person name="Martinez A.T."/>
            <person name="Yadav J."/>
            <person name="Master E."/>
            <person name="Magnuson J.K."/>
            <person name="James T."/>
            <person name="Yaver D."/>
            <person name="Berka R."/>
            <person name="Labutti K."/>
            <person name="Lipzen A."/>
            <person name="Aerts A."/>
            <person name="Barry K."/>
            <person name="Henrissat B."/>
            <person name="Blanchette R."/>
            <person name="Grigoriev I."/>
            <person name="Cullen D."/>
        </authorList>
    </citation>
    <scope>NUCLEOTIDE SEQUENCE [LARGE SCALE GENOMIC DNA]</scope>
    <source>
        <strain evidence="10 11">MAD-698-R-SB12</strain>
    </source>
</reference>
<protein>
    <recommendedName>
        <fullName evidence="12">Cytochrome P450</fullName>
    </recommendedName>
</protein>
<evidence type="ECO:0000256" key="1">
    <source>
        <dbReference type="ARBA" id="ARBA00001971"/>
    </source>
</evidence>
<dbReference type="STRING" id="670580.A0A1X6N3A6"/>
<keyword evidence="5 8" id="KW-0560">Oxidoreductase</keyword>
<dbReference type="InterPro" id="IPR017972">
    <property type="entry name" value="Cyt_P450_CS"/>
</dbReference>
<dbReference type="GeneID" id="36327645"/>